<organism evidence="3 4">
    <name type="scientific">Glaciimonas soli</name>
    <dbReference type="NCBI Taxonomy" id="2590999"/>
    <lineage>
        <taxon>Bacteria</taxon>
        <taxon>Pseudomonadati</taxon>
        <taxon>Pseudomonadota</taxon>
        <taxon>Betaproteobacteria</taxon>
        <taxon>Burkholderiales</taxon>
        <taxon>Oxalobacteraceae</taxon>
        <taxon>Glaciimonas</taxon>
    </lineage>
</organism>
<dbReference type="Proteomes" id="UP000451565">
    <property type="component" value="Unassembled WGS sequence"/>
</dbReference>
<dbReference type="AlphaFoldDB" id="A0A843Z0Y3"/>
<protein>
    <submittedName>
        <fullName evidence="3">Uncharacterized protein</fullName>
    </submittedName>
</protein>
<comment type="caution">
    <text evidence="3">The sequence shown here is derived from an EMBL/GenBank/DDBJ whole genome shotgun (WGS) entry which is preliminary data.</text>
</comment>
<dbReference type="RefSeq" id="WP_153236130.1">
    <property type="nucleotide sequence ID" value="NZ_WINI01000009.1"/>
</dbReference>
<feature type="region of interest" description="Disordered" evidence="1">
    <location>
        <begin position="84"/>
        <end position="106"/>
    </location>
</feature>
<accession>A0A843Z0Y3</accession>
<reference evidence="3 4" key="1">
    <citation type="submission" date="2019-10" db="EMBL/GenBank/DDBJ databases">
        <title>Glaciimonas soli sp. nov., a psychrophilic bacterium isolated from the forest soil of a high elevation mountain in Taiwan.</title>
        <authorList>
            <person name="Wang L.-T."/>
            <person name="Shieh W.Y."/>
        </authorList>
    </citation>
    <scope>NUCLEOTIDE SEQUENCE [LARGE SCALE GENOMIC DNA]</scope>
    <source>
        <strain evidence="3 4">GS1</strain>
    </source>
</reference>
<evidence type="ECO:0000313" key="3">
    <source>
        <dbReference type="EMBL" id="MQR02516.1"/>
    </source>
</evidence>
<evidence type="ECO:0000256" key="1">
    <source>
        <dbReference type="SAM" id="MobiDB-lite"/>
    </source>
</evidence>
<keyword evidence="4" id="KW-1185">Reference proteome</keyword>
<gene>
    <name evidence="3" type="ORF">GEV47_17710</name>
</gene>
<evidence type="ECO:0000256" key="2">
    <source>
        <dbReference type="SAM" id="Phobius"/>
    </source>
</evidence>
<sequence length="106" mass="12474">MDFRARKLAKVIFIVVAAAALGAAVMLLWNLVMPGLFVGSRQIDYWHAVGLLVLCRILFGGFRGHVGWHGRHQHWQKWQEMTPEEREQFRKHRPFPRRRGEERGEQ</sequence>
<proteinExistence type="predicted"/>
<keyword evidence="2" id="KW-0472">Membrane</keyword>
<name>A0A843Z0Y3_9BURK</name>
<feature type="transmembrane region" description="Helical" evidence="2">
    <location>
        <begin position="45"/>
        <end position="62"/>
    </location>
</feature>
<keyword evidence="2" id="KW-0812">Transmembrane</keyword>
<evidence type="ECO:0000313" key="4">
    <source>
        <dbReference type="Proteomes" id="UP000451565"/>
    </source>
</evidence>
<dbReference type="EMBL" id="WINI01000009">
    <property type="protein sequence ID" value="MQR02516.1"/>
    <property type="molecule type" value="Genomic_DNA"/>
</dbReference>
<dbReference type="OrthoDB" id="123053at2"/>
<feature type="transmembrane region" description="Helical" evidence="2">
    <location>
        <begin position="12"/>
        <end position="33"/>
    </location>
</feature>
<keyword evidence="2" id="KW-1133">Transmembrane helix</keyword>